<keyword evidence="1" id="KW-0472">Membrane</keyword>
<feature type="transmembrane region" description="Helical" evidence="1">
    <location>
        <begin position="168"/>
        <end position="194"/>
    </location>
</feature>
<evidence type="ECO:0000313" key="2">
    <source>
        <dbReference type="EMBL" id="KRK98960.1"/>
    </source>
</evidence>
<accession>A0A0R1LU24</accession>
<dbReference type="Proteomes" id="UP000051160">
    <property type="component" value="Unassembled WGS sequence"/>
</dbReference>
<comment type="caution">
    <text evidence="2">The sequence shown here is derived from an EMBL/GenBank/DDBJ whole genome shotgun (WGS) entry which is preliminary data.</text>
</comment>
<keyword evidence="1" id="KW-1133">Transmembrane helix</keyword>
<reference evidence="2 3" key="1">
    <citation type="journal article" date="2015" name="Genome Announc.">
        <title>Expanding the biotechnology potential of lactobacilli through comparative genomics of 213 strains and associated genera.</title>
        <authorList>
            <person name="Sun Z."/>
            <person name="Harris H.M."/>
            <person name="McCann A."/>
            <person name="Guo C."/>
            <person name="Argimon S."/>
            <person name="Zhang W."/>
            <person name="Yang X."/>
            <person name="Jeffery I.B."/>
            <person name="Cooney J.C."/>
            <person name="Kagawa T.F."/>
            <person name="Liu W."/>
            <person name="Song Y."/>
            <person name="Salvetti E."/>
            <person name="Wrobel A."/>
            <person name="Rasinkangas P."/>
            <person name="Parkhill J."/>
            <person name="Rea M.C."/>
            <person name="O'Sullivan O."/>
            <person name="Ritari J."/>
            <person name="Douillard F.P."/>
            <person name="Paul Ross R."/>
            <person name="Yang R."/>
            <person name="Briner A.E."/>
            <person name="Felis G.E."/>
            <person name="de Vos W.M."/>
            <person name="Barrangou R."/>
            <person name="Klaenhammer T.R."/>
            <person name="Caufield P.W."/>
            <person name="Cui Y."/>
            <person name="Zhang H."/>
            <person name="O'Toole P.W."/>
        </authorList>
    </citation>
    <scope>NUCLEOTIDE SEQUENCE [LARGE SCALE GENOMIC DNA]</scope>
    <source>
        <strain evidence="2 3">DSM 19909</strain>
    </source>
</reference>
<dbReference type="EMBL" id="AZEE01000025">
    <property type="protein sequence ID" value="KRK98960.1"/>
    <property type="molecule type" value="Genomic_DNA"/>
</dbReference>
<name>A0A0R1LU24_9LACO</name>
<protein>
    <submittedName>
        <fullName evidence="2">Uncharacterized protein</fullName>
    </submittedName>
</protein>
<organism evidence="2 3">
    <name type="scientific">Secundilactobacillus odoratitofui DSM 19909 = JCM 15043</name>
    <dbReference type="NCBI Taxonomy" id="1423776"/>
    <lineage>
        <taxon>Bacteria</taxon>
        <taxon>Bacillati</taxon>
        <taxon>Bacillota</taxon>
        <taxon>Bacilli</taxon>
        <taxon>Lactobacillales</taxon>
        <taxon>Lactobacillaceae</taxon>
        <taxon>Secundilactobacillus</taxon>
    </lineage>
</organism>
<sequence length="231" mass="23313">MAVVIALTIGVLKTTDSRVSEEAAALEAAVKLSLKVELISDVVSELPLVAASLNIPLTSELPPEIAAVSELAEALKSLPLAGSLAELLSALWLTVVGVALTLSLLLVPALVVSLSVLLAVVVPADCVDCTLVLLASSEANSLVDLSVVSSATFTEVLASSEVALEETLLTAATLVSAAILVVLAAVALCCKVYVSDCSDVPELVALDAESGELLFVVATVSASATVPPSIT</sequence>
<feature type="transmembrane region" description="Helical" evidence="1">
    <location>
        <begin position="87"/>
        <end position="107"/>
    </location>
</feature>
<gene>
    <name evidence="2" type="ORF">FD04_GL000108</name>
</gene>
<keyword evidence="1" id="KW-0812">Transmembrane</keyword>
<evidence type="ECO:0000256" key="1">
    <source>
        <dbReference type="SAM" id="Phobius"/>
    </source>
</evidence>
<proteinExistence type="predicted"/>
<dbReference type="AlphaFoldDB" id="A0A0R1LU24"/>
<evidence type="ECO:0000313" key="3">
    <source>
        <dbReference type="Proteomes" id="UP000051160"/>
    </source>
</evidence>
<keyword evidence="3" id="KW-1185">Reference proteome</keyword>